<dbReference type="Pfam" id="PF07744">
    <property type="entry name" value="SPOC"/>
    <property type="match status" value="1"/>
</dbReference>
<feature type="compositionally biased region" description="Basic residues" evidence="1">
    <location>
        <begin position="1820"/>
        <end position="1832"/>
    </location>
</feature>
<dbReference type="SMART" id="SM00510">
    <property type="entry name" value="TFS2M"/>
    <property type="match status" value="1"/>
</dbReference>
<dbReference type="SUPFAM" id="SSF160481">
    <property type="entry name" value="BRK domain-like"/>
    <property type="match status" value="1"/>
</dbReference>
<feature type="region of interest" description="Disordered" evidence="1">
    <location>
        <begin position="1251"/>
        <end position="1276"/>
    </location>
</feature>
<feature type="region of interest" description="Disordered" evidence="1">
    <location>
        <begin position="1308"/>
        <end position="1360"/>
    </location>
</feature>
<feature type="compositionally biased region" description="Basic and acidic residues" evidence="1">
    <location>
        <begin position="124"/>
        <end position="140"/>
    </location>
</feature>
<dbReference type="Pfam" id="PF07500">
    <property type="entry name" value="TFIIS_M"/>
    <property type="match status" value="1"/>
</dbReference>
<dbReference type="InterPro" id="IPR012921">
    <property type="entry name" value="SPOC_C"/>
</dbReference>
<feature type="region of interest" description="Disordered" evidence="1">
    <location>
        <begin position="1690"/>
        <end position="1839"/>
    </location>
</feature>
<feature type="region of interest" description="Disordered" evidence="1">
    <location>
        <begin position="257"/>
        <end position="279"/>
    </location>
</feature>
<feature type="compositionally biased region" description="Basic and acidic residues" evidence="1">
    <location>
        <begin position="1251"/>
        <end position="1262"/>
    </location>
</feature>
<feature type="compositionally biased region" description="Basic and acidic residues" evidence="1">
    <location>
        <begin position="1513"/>
        <end position="1532"/>
    </location>
</feature>
<feature type="compositionally biased region" description="Polar residues" evidence="1">
    <location>
        <begin position="1788"/>
        <end position="1799"/>
    </location>
</feature>
<feature type="compositionally biased region" description="Basic and acidic residues" evidence="1">
    <location>
        <begin position="639"/>
        <end position="665"/>
    </location>
</feature>
<comment type="caution">
    <text evidence="3">The sequence shown here is derived from an EMBL/GenBank/DDBJ whole genome shotgun (WGS) entry which is preliminary data.</text>
</comment>
<feature type="region of interest" description="Disordered" evidence="1">
    <location>
        <begin position="533"/>
        <end position="588"/>
    </location>
</feature>
<evidence type="ECO:0000313" key="4">
    <source>
        <dbReference type="Proteomes" id="UP001608902"/>
    </source>
</evidence>
<evidence type="ECO:0000256" key="1">
    <source>
        <dbReference type="SAM" id="MobiDB-lite"/>
    </source>
</evidence>
<feature type="region of interest" description="Disordered" evidence="1">
    <location>
        <begin position="639"/>
        <end position="699"/>
    </location>
</feature>
<dbReference type="InterPro" id="IPR037259">
    <property type="entry name" value="BRK_sf"/>
</dbReference>
<feature type="compositionally biased region" description="Basic and acidic residues" evidence="1">
    <location>
        <begin position="190"/>
        <end position="213"/>
    </location>
</feature>
<dbReference type="InterPro" id="IPR036575">
    <property type="entry name" value="TFIIS_cen_dom_sf"/>
</dbReference>
<feature type="region of interest" description="Disordered" evidence="1">
    <location>
        <begin position="1377"/>
        <end position="1470"/>
    </location>
</feature>
<accession>A0ABD6EDL5</accession>
<feature type="compositionally biased region" description="Acidic residues" evidence="1">
    <location>
        <begin position="1399"/>
        <end position="1409"/>
    </location>
</feature>
<dbReference type="PANTHER" id="PTHR11477:SF51">
    <property type="entry name" value="PROTEIN PARTNER OF SNF, ISOFORM B"/>
    <property type="match status" value="1"/>
</dbReference>
<dbReference type="Proteomes" id="UP001608902">
    <property type="component" value="Unassembled WGS sequence"/>
</dbReference>
<reference evidence="3 4" key="1">
    <citation type="submission" date="2024-08" db="EMBL/GenBank/DDBJ databases">
        <title>Gnathostoma spinigerum genome.</title>
        <authorList>
            <person name="Gonzalez-Bertolin B."/>
            <person name="Monzon S."/>
            <person name="Zaballos A."/>
            <person name="Jimenez P."/>
            <person name="Dekumyoy P."/>
            <person name="Varona S."/>
            <person name="Cuesta I."/>
            <person name="Sumanam S."/>
            <person name="Adisakwattana P."/>
            <person name="Gasser R.B."/>
            <person name="Hernandez-Gonzalez A."/>
            <person name="Young N.D."/>
            <person name="Perteguer M.J."/>
        </authorList>
    </citation>
    <scope>NUCLEOTIDE SEQUENCE [LARGE SCALE GENOMIC DNA]</scope>
    <source>
        <strain evidence="3">AL3</strain>
        <tissue evidence="3">Liver</tissue>
    </source>
</reference>
<name>A0ABD6EDL5_9BILA</name>
<feature type="compositionally biased region" description="Basic and acidic residues" evidence="1">
    <location>
        <begin position="769"/>
        <end position="780"/>
    </location>
</feature>
<dbReference type="SUPFAM" id="SSF46942">
    <property type="entry name" value="Elongation factor TFIIS domain 2"/>
    <property type="match status" value="1"/>
</dbReference>
<feature type="region of interest" description="Disordered" evidence="1">
    <location>
        <begin position="1027"/>
        <end position="1135"/>
    </location>
</feature>
<feature type="compositionally biased region" description="Polar residues" evidence="1">
    <location>
        <begin position="1082"/>
        <end position="1098"/>
    </location>
</feature>
<sequence>MECYRRPYLMHTSYHIKLDEDRALGYVDGTLANQICDLMKENVAELPSSSTRAPRQSLRRKGSVNSPSPSLSSSSSVVVEPSKKVKRARKQSTSELHTPVSIPSSPPSTDVTDTHRSPSASESQKTELERGDNQELKDSNSVDQHTLGESLFQEAEGSNAVVSQEIETSAGDNLAAATKLTAVRFAEFTDDRKERNGSSNKSEEVSDPDHPAKDGLSPVAVTKEDLVQRYGLMDFVVSLKKLEESDIEKIQEDIRKNSASLRSNSEERSSSPDSCRGDVTLSQQLNMLDKEKMHPRQKHSASNKAGDRCHVCELPLDSCTDNWFDKLGSHSIYCSEECIRKQVEKATEMIKDPENHVMVLDRSGTMLNGPLAPKLKNLFEFLKSHVDFMPVLEPEKNVKTGGKTRQSKIDKMLSKETDQRRLQVKLAIHEKLFARSKKFPELSFTMSASKSLSKKIEEELFKRCKQVISSRYRLWFKRFILNLTDEANKGFFLRVVLGEISVQKLVSMETNDLVSKELAVPIDIPETKRAIRRPFGGTKDSNTAKMEECVESEDGVPKASKPPLLDGDGSSGNSKPKSTAVAKTKPKPVKKIVSEVDKILGEVPANTTSLHRFHLFDLNCDICTGKQERELLEKKKAEEAQKKEAKKEQVKKKREENEGINRMDEVTSNQPSRLPVYQSRPSTSHSSPQIFEETNEDENEVGFDADDEFCCEHDDSGGTHHRRAHRSSLHAERDGSWRQNEVQSIRGYDERLASEENWRRSTRRQASFSEHRSHNRRGEHPQSWMKIRSERGRECERPRDEWNNGGRENTWRRRVSSRERYECEENWRARRPLSDSWRESRDSRKTGDIHKSVEPIDFDGDRGHDASLWETEESHVVWNGILAMGQYFQFSSTLTLLSNQKGFHLREELPSMMRIIGRIQPLVVYDYLLSLRKSEAKDVIVLRLDRPESMDHNQQFIRCFMDMQRKARYSVLNLEDQPTLKDGYLIALSRGDDAPLVLQPYDGPGIPTDHPDMILCVIVRHKDIMDHPRRPLPRPKSPVNKESLSLSLPRSTSPVKVTEIPLEQKQPSLSPTSQMREFEFSLQENVLRQDTDESQPLRTSADMPSCDPAEETSETEGPTGDLTKHAHQFGSPSENEELWGGIPAEDMCTNPNTEGGDDALLPPGFFDRLRKLAPVKTPVPTINSISDLLVAIHTHTRPAEVAQLVSDYTSKNFLSMEEQELIEKAVQQKVLLERRKRGEIIADEREIPGKRRKKLNESKNESENNQAQNEAEVPLTEKDFEKPGVRTTFVGDAKTIEMGKIEKEGMAKDFSKPMPTPPPPIPPPPVAPVFPAVPLPPPYDLNTTAPPPPPPPPPPVILPVNASISSVQSSVVVYPETVVPVPSLTSESKESRNSKGEMDMDISDDDDSNENPPETVDLLPPPPPPPAFYESSIAPPPPPAFTAETTYLATGSSHSGPALPPAPPPPVLTVQTSLNTLNTFTPGPVNQALHQHQVFTRSTSLSSSDQNFQTKFEPNHSKEWNSHDQPADKVDNETSGDDFSGTKDYELSFSSPAFRTETFVPVERRSDLYDYQPSDNVAYSPSTSQYNCPSSFMSRRNQPLIRPSSCDIVAGCHPRSPRQRFSPNERGGDDVKFFNISLSGQCFSASERSEPGPAGGICSDGPRYHHSRRNIYEHRNLTSANDFYEDRERRVNEFTRPPSQLSNPPDYDERDERRPVWSPEPLPHVPRMELLPPPRRNTLSPAEFPRYSSELGSSRGRQLPTRRYVNETSPTMHQRTQYYNGPVPASSPPQFYNGPSSAAVSPPWHKKSDERTLPPSTHRGGIRSRRGRGRRRPAGDRFW</sequence>
<feature type="compositionally biased region" description="Low complexity" evidence="1">
    <location>
        <begin position="1263"/>
        <end position="1272"/>
    </location>
</feature>
<feature type="region of interest" description="Disordered" evidence="1">
    <location>
        <begin position="754"/>
        <end position="787"/>
    </location>
</feature>
<feature type="region of interest" description="Disordered" evidence="1">
    <location>
        <begin position="715"/>
        <end position="741"/>
    </location>
</feature>
<feature type="compositionally biased region" description="Low complexity" evidence="1">
    <location>
        <begin position="98"/>
        <end position="111"/>
    </location>
</feature>
<gene>
    <name evidence="3" type="ORF">AB6A40_001296</name>
</gene>
<feature type="compositionally biased region" description="Basic residues" evidence="1">
    <location>
        <begin position="719"/>
        <end position="728"/>
    </location>
</feature>
<dbReference type="CDD" id="cd21538">
    <property type="entry name" value="SPOC_TFIIS"/>
    <property type="match status" value="1"/>
</dbReference>
<feature type="region of interest" description="Disordered" evidence="1">
    <location>
        <begin position="45"/>
        <end position="140"/>
    </location>
</feature>
<proteinExistence type="predicted"/>
<feature type="region of interest" description="Disordered" evidence="1">
    <location>
        <begin position="838"/>
        <end position="857"/>
    </location>
</feature>
<feature type="compositionally biased region" description="Pro residues" evidence="1">
    <location>
        <begin position="1314"/>
        <end position="1357"/>
    </location>
</feature>
<feature type="compositionally biased region" description="Pro residues" evidence="1">
    <location>
        <begin position="1458"/>
        <end position="1467"/>
    </location>
</feature>
<feature type="compositionally biased region" description="Polar residues" evidence="1">
    <location>
        <begin position="679"/>
        <end position="689"/>
    </location>
</feature>
<dbReference type="PANTHER" id="PTHR11477">
    <property type="entry name" value="TRANSCRIPTION FACTOR S-II ZINC FINGER DOMAIN-CONTAINING PROTEIN"/>
    <property type="match status" value="1"/>
</dbReference>
<feature type="region of interest" description="Disordered" evidence="1">
    <location>
        <begin position="1496"/>
        <end position="1539"/>
    </location>
</feature>
<dbReference type="InterPro" id="IPR003618">
    <property type="entry name" value="TFIIS_cen_dom"/>
</dbReference>
<feature type="region of interest" description="Disordered" evidence="1">
    <location>
        <begin position="190"/>
        <end position="219"/>
    </location>
</feature>
<organism evidence="3 4">
    <name type="scientific">Gnathostoma spinigerum</name>
    <dbReference type="NCBI Taxonomy" id="75299"/>
    <lineage>
        <taxon>Eukaryota</taxon>
        <taxon>Metazoa</taxon>
        <taxon>Ecdysozoa</taxon>
        <taxon>Nematoda</taxon>
        <taxon>Chromadorea</taxon>
        <taxon>Rhabditida</taxon>
        <taxon>Spirurina</taxon>
        <taxon>Gnathostomatomorpha</taxon>
        <taxon>Gnathostomatoidea</taxon>
        <taxon>Gnathostomatidae</taxon>
        <taxon>Gnathostoma</taxon>
    </lineage>
</organism>
<feature type="compositionally biased region" description="Polar residues" evidence="1">
    <location>
        <begin position="1766"/>
        <end position="1779"/>
    </location>
</feature>
<feature type="compositionally biased region" description="Basic and acidic residues" evidence="1">
    <location>
        <begin position="1387"/>
        <end position="1398"/>
    </location>
</feature>
<feature type="compositionally biased region" description="Polar residues" evidence="1">
    <location>
        <begin position="1065"/>
        <end position="1075"/>
    </location>
</feature>
<keyword evidence="4" id="KW-1185">Reference proteome</keyword>
<feature type="compositionally biased region" description="Low complexity" evidence="1">
    <location>
        <begin position="63"/>
        <end position="80"/>
    </location>
</feature>
<dbReference type="EMBL" id="JBGFUD010000467">
    <property type="protein sequence ID" value="MFH4974587.1"/>
    <property type="molecule type" value="Genomic_DNA"/>
</dbReference>
<evidence type="ECO:0000259" key="2">
    <source>
        <dbReference type="SMART" id="SM00510"/>
    </source>
</evidence>
<evidence type="ECO:0000313" key="3">
    <source>
        <dbReference type="EMBL" id="MFH4974587.1"/>
    </source>
</evidence>
<feature type="domain" description="TFIIS central" evidence="2">
    <location>
        <begin position="422"/>
        <end position="524"/>
    </location>
</feature>
<dbReference type="Gene3D" id="1.10.472.30">
    <property type="entry name" value="Transcription elongation factor S-II, central domain"/>
    <property type="match status" value="1"/>
</dbReference>
<feature type="compositionally biased region" description="Polar residues" evidence="1">
    <location>
        <begin position="1496"/>
        <end position="1512"/>
    </location>
</feature>
<feature type="compositionally biased region" description="Polar residues" evidence="1">
    <location>
        <begin position="1443"/>
        <end position="1455"/>
    </location>
</feature>
<protein>
    <recommendedName>
        <fullName evidence="2">TFIIS central domain-containing protein</fullName>
    </recommendedName>
</protein>